<sequence length="165" mass="18793">MIAQDKIIAGEAYVSSTSGKAVLAKGMKRRCGSEKCKSKVCSISDVQRQKIFNAVYGIKGLQQQREFIVRHVQFKAIKRKRTDKEVSRSSETFEYHLPRSDGMSVVCKTMFLNTLGISEKTMLTALSKRTEEEIVEPDRRGGRHEMLNKRCKNESFSIRTHSEIS</sequence>
<reference evidence="1" key="1">
    <citation type="submission" date="2022-01" db="EMBL/GenBank/DDBJ databases">
        <authorList>
            <person name="King R."/>
        </authorList>
    </citation>
    <scope>NUCLEOTIDE SEQUENCE</scope>
</reference>
<dbReference type="Proteomes" id="UP001152799">
    <property type="component" value="Chromosome 2"/>
</dbReference>
<dbReference type="OrthoDB" id="6772146at2759"/>
<gene>
    <name evidence="1" type="ORF">CEUTPL_LOCUS5702</name>
</gene>
<evidence type="ECO:0000313" key="1">
    <source>
        <dbReference type="EMBL" id="CAG9765084.1"/>
    </source>
</evidence>
<evidence type="ECO:0000313" key="2">
    <source>
        <dbReference type="Proteomes" id="UP001152799"/>
    </source>
</evidence>
<dbReference type="EMBL" id="OU892278">
    <property type="protein sequence ID" value="CAG9765084.1"/>
    <property type="molecule type" value="Genomic_DNA"/>
</dbReference>
<accession>A0A9N9QMD1</accession>
<protein>
    <submittedName>
        <fullName evidence="1">Uncharacterized protein</fullName>
    </submittedName>
</protein>
<dbReference type="AlphaFoldDB" id="A0A9N9QMD1"/>
<organism evidence="1 2">
    <name type="scientific">Ceutorhynchus assimilis</name>
    <name type="common">cabbage seed weevil</name>
    <dbReference type="NCBI Taxonomy" id="467358"/>
    <lineage>
        <taxon>Eukaryota</taxon>
        <taxon>Metazoa</taxon>
        <taxon>Ecdysozoa</taxon>
        <taxon>Arthropoda</taxon>
        <taxon>Hexapoda</taxon>
        <taxon>Insecta</taxon>
        <taxon>Pterygota</taxon>
        <taxon>Neoptera</taxon>
        <taxon>Endopterygota</taxon>
        <taxon>Coleoptera</taxon>
        <taxon>Polyphaga</taxon>
        <taxon>Cucujiformia</taxon>
        <taxon>Curculionidae</taxon>
        <taxon>Ceutorhynchinae</taxon>
        <taxon>Ceutorhynchus</taxon>
    </lineage>
</organism>
<name>A0A9N9QMD1_9CUCU</name>
<dbReference type="PANTHER" id="PTHR10773:SF19">
    <property type="match status" value="1"/>
</dbReference>
<dbReference type="PANTHER" id="PTHR10773">
    <property type="entry name" value="DNA-DIRECTED RNA POLYMERASES I, II, AND III SUBUNIT RPABC2"/>
    <property type="match status" value="1"/>
</dbReference>
<keyword evidence="2" id="KW-1185">Reference proteome</keyword>
<proteinExistence type="predicted"/>